<dbReference type="RefSeq" id="WP_095357610.1">
    <property type="nucleotide sequence ID" value="NZ_PRLG01000039.1"/>
</dbReference>
<keyword evidence="3" id="KW-0804">Transcription</keyword>
<dbReference type="PANTHER" id="PTHR30055">
    <property type="entry name" value="HTH-TYPE TRANSCRIPTIONAL REGULATOR RUTR"/>
    <property type="match status" value="1"/>
</dbReference>
<sequence>MPDKSPKRLPGRPKQADTQISVQQTIILTASKLFMEYGYETVTLQQIGKRCNVSKPTIYYHFASKPELFKVAMITMFQNVRRVTSEFLDHAEHLEDGLIQLAEARLANPHAEVETMIREAEPFLEKNQIQEIREAEARIHEVLATHFQLAMDQQTLREDDPMFLAETFSTLMLMGNRENTPQKYESNLALGQRLVGIFLRGTKST</sequence>
<evidence type="ECO:0000256" key="4">
    <source>
        <dbReference type="PROSITE-ProRule" id="PRU00335"/>
    </source>
</evidence>
<dbReference type="PROSITE" id="PS50977">
    <property type="entry name" value="HTH_TETR_2"/>
    <property type="match status" value="1"/>
</dbReference>
<evidence type="ECO:0000256" key="2">
    <source>
        <dbReference type="ARBA" id="ARBA00023125"/>
    </source>
</evidence>
<dbReference type="Proteomes" id="UP000247459">
    <property type="component" value="Unassembled WGS sequence"/>
</dbReference>
<dbReference type="PROSITE" id="PS01081">
    <property type="entry name" value="HTH_TETR_1"/>
    <property type="match status" value="1"/>
</dbReference>
<dbReference type="GO" id="GO:0045892">
    <property type="term" value="P:negative regulation of DNA-templated transcription"/>
    <property type="evidence" value="ECO:0007669"/>
    <property type="project" value="UniProtKB-ARBA"/>
</dbReference>
<dbReference type="OrthoDB" id="2732116at2"/>
<evidence type="ECO:0000259" key="5">
    <source>
        <dbReference type="PROSITE" id="PS50977"/>
    </source>
</evidence>
<proteinExistence type="predicted"/>
<feature type="domain" description="HTH tetR-type" evidence="5">
    <location>
        <begin position="20"/>
        <end position="80"/>
    </location>
</feature>
<dbReference type="PRINTS" id="PR00455">
    <property type="entry name" value="HTHTETR"/>
</dbReference>
<dbReference type="InterPro" id="IPR023772">
    <property type="entry name" value="DNA-bd_HTH_TetR-type_CS"/>
</dbReference>
<gene>
    <name evidence="6" type="ORF">PIL02S_06761</name>
</gene>
<dbReference type="Gene3D" id="1.10.357.10">
    <property type="entry name" value="Tetracycline Repressor, domain 2"/>
    <property type="match status" value="1"/>
</dbReference>
<comment type="caution">
    <text evidence="6">The sequence shown here is derived from an EMBL/GenBank/DDBJ whole genome shotgun (WGS) entry which is preliminary data.</text>
</comment>
<accession>A0A2W0C0M3</accession>
<name>A0A2W0C0M3_9BACL</name>
<evidence type="ECO:0000256" key="3">
    <source>
        <dbReference type="ARBA" id="ARBA00023163"/>
    </source>
</evidence>
<reference evidence="6 7" key="1">
    <citation type="submission" date="2018-01" db="EMBL/GenBank/DDBJ databases">
        <title>Genome sequence of the PGP bacterium Paenibacillus illinoisensis E3.</title>
        <authorList>
            <person name="Rolli E."/>
            <person name="Marasco R."/>
            <person name="Bessem C."/>
            <person name="Michoud G."/>
            <person name="Gaiarsa S."/>
            <person name="Borin S."/>
            <person name="Daffonchio D."/>
        </authorList>
    </citation>
    <scope>NUCLEOTIDE SEQUENCE [LARGE SCALE GENOMIC DNA]</scope>
    <source>
        <strain evidence="6 7">E3</strain>
    </source>
</reference>
<dbReference type="InterPro" id="IPR050109">
    <property type="entry name" value="HTH-type_TetR-like_transc_reg"/>
</dbReference>
<evidence type="ECO:0000313" key="7">
    <source>
        <dbReference type="Proteomes" id="UP000247459"/>
    </source>
</evidence>
<dbReference type="AlphaFoldDB" id="A0A2W0C0M3"/>
<feature type="DNA-binding region" description="H-T-H motif" evidence="4">
    <location>
        <begin position="43"/>
        <end position="62"/>
    </location>
</feature>
<dbReference type="EMBL" id="PRLG01000039">
    <property type="protein sequence ID" value="PYY25167.1"/>
    <property type="molecule type" value="Genomic_DNA"/>
</dbReference>
<organism evidence="6 7">
    <name type="scientific">Paenibacillus illinoisensis</name>
    <dbReference type="NCBI Taxonomy" id="59845"/>
    <lineage>
        <taxon>Bacteria</taxon>
        <taxon>Bacillati</taxon>
        <taxon>Bacillota</taxon>
        <taxon>Bacilli</taxon>
        <taxon>Bacillales</taxon>
        <taxon>Paenibacillaceae</taxon>
        <taxon>Paenibacillus</taxon>
    </lineage>
</organism>
<dbReference type="GO" id="GO:0000976">
    <property type="term" value="F:transcription cis-regulatory region binding"/>
    <property type="evidence" value="ECO:0007669"/>
    <property type="project" value="TreeGrafter"/>
</dbReference>
<keyword evidence="2 4" id="KW-0238">DNA-binding</keyword>
<dbReference type="GO" id="GO:0003700">
    <property type="term" value="F:DNA-binding transcription factor activity"/>
    <property type="evidence" value="ECO:0007669"/>
    <property type="project" value="TreeGrafter"/>
</dbReference>
<dbReference type="FunFam" id="1.10.10.60:FF:000141">
    <property type="entry name" value="TetR family transcriptional regulator"/>
    <property type="match status" value="1"/>
</dbReference>
<dbReference type="PANTHER" id="PTHR30055:SF234">
    <property type="entry name" value="HTH-TYPE TRANSCRIPTIONAL REGULATOR BETI"/>
    <property type="match status" value="1"/>
</dbReference>
<evidence type="ECO:0000313" key="6">
    <source>
        <dbReference type="EMBL" id="PYY25167.1"/>
    </source>
</evidence>
<keyword evidence="1" id="KW-0805">Transcription regulation</keyword>
<dbReference type="SUPFAM" id="SSF46689">
    <property type="entry name" value="Homeodomain-like"/>
    <property type="match status" value="1"/>
</dbReference>
<dbReference type="InterPro" id="IPR001647">
    <property type="entry name" value="HTH_TetR"/>
</dbReference>
<evidence type="ECO:0000256" key="1">
    <source>
        <dbReference type="ARBA" id="ARBA00023015"/>
    </source>
</evidence>
<dbReference type="InterPro" id="IPR009057">
    <property type="entry name" value="Homeodomain-like_sf"/>
</dbReference>
<dbReference type="Pfam" id="PF00440">
    <property type="entry name" value="TetR_N"/>
    <property type="match status" value="1"/>
</dbReference>
<protein>
    <submittedName>
        <fullName evidence="6">TetR family transcriptional regulator</fullName>
    </submittedName>
</protein>